<gene>
    <name evidence="2" type="ORF">K431DRAFT_283477</name>
</gene>
<keyword evidence="1" id="KW-0812">Transmembrane</keyword>
<keyword evidence="1" id="KW-0472">Membrane</keyword>
<dbReference type="EMBL" id="MU003779">
    <property type="protein sequence ID" value="KAF2722969.1"/>
    <property type="molecule type" value="Genomic_DNA"/>
</dbReference>
<sequence length="117" mass="13468">MHQHYDLEEKSLFIRSSSPRTRTSLSRPTHSTVSGLLLVTLFSLVLLGSTILGISRLDYRRQDQLQQLPTDFTRLHQLARVEYKELERILTHNNGTHIDERYIFIKSLGQGNGGYVS</sequence>
<keyword evidence="1" id="KW-1133">Transmembrane helix</keyword>
<evidence type="ECO:0000313" key="3">
    <source>
        <dbReference type="Proteomes" id="UP000799441"/>
    </source>
</evidence>
<name>A0A9P4UQL0_9PEZI</name>
<accession>A0A9P4UQL0</accession>
<proteinExistence type="predicted"/>
<protein>
    <submittedName>
        <fullName evidence="2">Uncharacterized protein</fullName>
    </submittedName>
</protein>
<reference evidence="2" key="1">
    <citation type="journal article" date="2020" name="Stud. Mycol.">
        <title>101 Dothideomycetes genomes: a test case for predicting lifestyles and emergence of pathogens.</title>
        <authorList>
            <person name="Haridas S."/>
            <person name="Albert R."/>
            <person name="Binder M."/>
            <person name="Bloem J."/>
            <person name="Labutti K."/>
            <person name="Salamov A."/>
            <person name="Andreopoulos B."/>
            <person name="Baker S."/>
            <person name="Barry K."/>
            <person name="Bills G."/>
            <person name="Bluhm B."/>
            <person name="Cannon C."/>
            <person name="Castanera R."/>
            <person name="Culley D."/>
            <person name="Daum C."/>
            <person name="Ezra D."/>
            <person name="Gonzalez J."/>
            <person name="Henrissat B."/>
            <person name="Kuo A."/>
            <person name="Liang C."/>
            <person name="Lipzen A."/>
            <person name="Lutzoni F."/>
            <person name="Magnuson J."/>
            <person name="Mondo S."/>
            <person name="Nolan M."/>
            <person name="Ohm R."/>
            <person name="Pangilinan J."/>
            <person name="Park H.-J."/>
            <person name="Ramirez L."/>
            <person name="Alfaro M."/>
            <person name="Sun H."/>
            <person name="Tritt A."/>
            <person name="Yoshinaga Y."/>
            <person name="Zwiers L.-H."/>
            <person name="Turgeon B."/>
            <person name="Goodwin S."/>
            <person name="Spatafora J."/>
            <person name="Crous P."/>
            <person name="Grigoriev I."/>
        </authorList>
    </citation>
    <scope>NUCLEOTIDE SEQUENCE</scope>
    <source>
        <strain evidence="2">CBS 116435</strain>
    </source>
</reference>
<feature type="transmembrane region" description="Helical" evidence="1">
    <location>
        <begin position="33"/>
        <end position="54"/>
    </location>
</feature>
<dbReference type="AlphaFoldDB" id="A0A9P4UQL0"/>
<keyword evidence="3" id="KW-1185">Reference proteome</keyword>
<organism evidence="2 3">
    <name type="scientific">Polychaeton citri CBS 116435</name>
    <dbReference type="NCBI Taxonomy" id="1314669"/>
    <lineage>
        <taxon>Eukaryota</taxon>
        <taxon>Fungi</taxon>
        <taxon>Dikarya</taxon>
        <taxon>Ascomycota</taxon>
        <taxon>Pezizomycotina</taxon>
        <taxon>Dothideomycetes</taxon>
        <taxon>Dothideomycetidae</taxon>
        <taxon>Capnodiales</taxon>
        <taxon>Capnodiaceae</taxon>
        <taxon>Polychaeton</taxon>
    </lineage>
</organism>
<evidence type="ECO:0000313" key="2">
    <source>
        <dbReference type="EMBL" id="KAF2722969.1"/>
    </source>
</evidence>
<evidence type="ECO:0000256" key="1">
    <source>
        <dbReference type="SAM" id="Phobius"/>
    </source>
</evidence>
<comment type="caution">
    <text evidence="2">The sequence shown here is derived from an EMBL/GenBank/DDBJ whole genome shotgun (WGS) entry which is preliminary data.</text>
</comment>
<dbReference type="Proteomes" id="UP000799441">
    <property type="component" value="Unassembled WGS sequence"/>
</dbReference>